<dbReference type="FunFam" id="2.20.25.80:FF:000002">
    <property type="entry name" value="probable WRKY transcription factor 31"/>
    <property type="match status" value="1"/>
</dbReference>
<organism evidence="9 10">
    <name type="scientific">Panicum miliaceum</name>
    <name type="common">Proso millet</name>
    <name type="synonym">Broomcorn millet</name>
    <dbReference type="NCBI Taxonomy" id="4540"/>
    <lineage>
        <taxon>Eukaryota</taxon>
        <taxon>Viridiplantae</taxon>
        <taxon>Streptophyta</taxon>
        <taxon>Embryophyta</taxon>
        <taxon>Tracheophyta</taxon>
        <taxon>Spermatophyta</taxon>
        <taxon>Magnoliopsida</taxon>
        <taxon>Liliopsida</taxon>
        <taxon>Poales</taxon>
        <taxon>Poaceae</taxon>
        <taxon>PACMAD clade</taxon>
        <taxon>Panicoideae</taxon>
        <taxon>Panicodae</taxon>
        <taxon>Paniceae</taxon>
        <taxon>Panicinae</taxon>
        <taxon>Panicum</taxon>
        <taxon>Panicum sect. Panicum</taxon>
    </lineage>
</organism>
<dbReference type="GO" id="GO:0005634">
    <property type="term" value="C:nucleus"/>
    <property type="evidence" value="ECO:0007669"/>
    <property type="project" value="UniProtKB-SubCell"/>
</dbReference>
<proteinExistence type="predicted"/>
<feature type="compositionally biased region" description="Low complexity" evidence="7">
    <location>
        <begin position="467"/>
        <end position="499"/>
    </location>
</feature>
<feature type="coiled-coil region" evidence="6">
    <location>
        <begin position="96"/>
        <end position="123"/>
    </location>
</feature>
<comment type="subcellular location">
    <subcellularLocation>
        <location evidence="1">Nucleus</location>
    </subcellularLocation>
</comment>
<keyword evidence="10" id="KW-1185">Reference proteome</keyword>
<feature type="region of interest" description="Disordered" evidence="7">
    <location>
        <begin position="458"/>
        <end position="499"/>
    </location>
</feature>
<evidence type="ECO:0000256" key="7">
    <source>
        <dbReference type="SAM" id="MobiDB-lite"/>
    </source>
</evidence>
<sequence length="499" mass="52369">MDKGHLLALDASPRPLAFLNLPPFHHRGTMSADHPSAGGRGRRSSVEVDFFSDDKQKEAAKKTPDPPPGGLAIKKKADLTINLLPAATRDDDDEPKMQQQQQLPALQAELGRMNEENQRLRGMLAQVTTSYQALQMHLLALMQPQAQHPIPPPPPPRQFLGLGPAPEEPSNSSTEVVGSPRRSSSTGNNKDLQAAERSDSPDAAGGPSSTAGWLPAEGRQQQEASMRKARVSVRARSEAPIIADGCQWRKYGQKMAKGNPCPRAYYRCTMANACPVRKQVQRCAEDRSILITTYEGTHNHPLPPAAMAMASTTSAAASMLLSGSMPSADGTPMTSGNSFLARAVLPCSSSMATISASAPFPTVTLDLTHGPPSAARPLAPTTPQFHLPQAPLYNQSTKFSGLHMSSSDGTGSTPPSAGPPPPIGIGLADTVSAAAAAITADPNFTVALAAAISSIIGGSGGHHHQQQHGLQQGANANNNNVTSSSNNTATSNNTNSETQ</sequence>
<keyword evidence="5" id="KW-0539">Nucleus</keyword>
<feature type="region of interest" description="Disordered" evidence="7">
    <location>
        <begin position="399"/>
        <end position="424"/>
    </location>
</feature>
<evidence type="ECO:0000256" key="1">
    <source>
        <dbReference type="ARBA" id="ARBA00004123"/>
    </source>
</evidence>
<dbReference type="AlphaFoldDB" id="A0A3L6QWC2"/>
<feature type="compositionally biased region" description="Low complexity" evidence="7">
    <location>
        <begin position="405"/>
        <end position="415"/>
    </location>
</feature>
<keyword evidence="2" id="KW-0805">Transcription regulation</keyword>
<reference evidence="10" key="1">
    <citation type="journal article" date="2019" name="Nat. Commun.">
        <title>The genome of broomcorn millet.</title>
        <authorList>
            <person name="Zou C."/>
            <person name="Miki D."/>
            <person name="Li D."/>
            <person name="Tang Q."/>
            <person name="Xiao L."/>
            <person name="Rajput S."/>
            <person name="Deng P."/>
            <person name="Jia W."/>
            <person name="Huang R."/>
            <person name="Zhang M."/>
            <person name="Sun Y."/>
            <person name="Hu J."/>
            <person name="Fu X."/>
            <person name="Schnable P.S."/>
            <person name="Li F."/>
            <person name="Zhang H."/>
            <person name="Feng B."/>
            <person name="Zhu X."/>
            <person name="Liu R."/>
            <person name="Schnable J.C."/>
            <person name="Zhu J.-K."/>
            <person name="Zhang H."/>
        </authorList>
    </citation>
    <scope>NUCLEOTIDE SEQUENCE [LARGE SCALE GENOMIC DNA]</scope>
</reference>
<evidence type="ECO:0000256" key="4">
    <source>
        <dbReference type="ARBA" id="ARBA00023163"/>
    </source>
</evidence>
<keyword evidence="4" id="KW-0804">Transcription</keyword>
<dbReference type="PANTHER" id="PTHR31429:SF106">
    <property type="entry name" value="WRKY TRANSCRIPTION FACTOR 31-RELATED"/>
    <property type="match status" value="1"/>
</dbReference>
<dbReference type="GO" id="GO:0003700">
    <property type="term" value="F:DNA-binding transcription factor activity"/>
    <property type="evidence" value="ECO:0007669"/>
    <property type="project" value="InterPro"/>
</dbReference>
<dbReference type="Proteomes" id="UP000275267">
    <property type="component" value="Unassembled WGS sequence"/>
</dbReference>
<feature type="region of interest" description="Disordered" evidence="7">
    <location>
        <begin position="145"/>
        <end position="232"/>
    </location>
</feature>
<dbReference type="PROSITE" id="PS50811">
    <property type="entry name" value="WRKY"/>
    <property type="match status" value="1"/>
</dbReference>
<dbReference type="EMBL" id="PQIB02000010">
    <property type="protein sequence ID" value="RLM91539.1"/>
    <property type="molecule type" value="Genomic_DNA"/>
</dbReference>
<feature type="region of interest" description="Disordered" evidence="7">
    <location>
        <begin position="29"/>
        <end position="73"/>
    </location>
</feature>
<dbReference type="PANTHER" id="PTHR31429">
    <property type="entry name" value="WRKY TRANSCRIPTION FACTOR 36-RELATED"/>
    <property type="match status" value="1"/>
</dbReference>
<name>A0A3L6QWC2_PANMI</name>
<dbReference type="SMART" id="SM00774">
    <property type="entry name" value="WRKY"/>
    <property type="match status" value="1"/>
</dbReference>
<protein>
    <submittedName>
        <fullName evidence="9">WRKY transcription factor 31</fullName>
    </submittedName>
</protein>
<evidence type="ECO:0000256" key="5">
    <source>
        <dbReference type="ARBA" id="ARBA00023242"/>
    </source>
</evidence>
<dbReference type="Pfam" id="PF03106">
    <property type="entry name" value="WRKY"/>
    <property type="match status" value="1"/>
</dbReference>
<evidence type="ECO:0000259" key="8">
    <source>
        <dbReference type="PROSITE" id="PS50811"/>
    </source>
</evidence>
<dbReference type="InterPro" id="IPR044810">
    <property type="entry name" value="WRKY_plant"/>
</dbReference>
<accession>A0A3L6QWC2</accession>
<evidence type="ECO:0000313" key="10">
    <source>
        <dbReference type="Proteomes" id="UP000275267"/>
    </source>
</evidence>
<comment type="caution">
    <text evidence="9">The sequence shown here is derived from an EMBL/GenBank/DDBJ whole genome shotgun (WGS) entry which is preliminary data.</text>
</comment>
<dbReference type="OrthoDB" id="2020995at2759"/>
<evidence type="ECO:0000256" key="6">
    <source>
        <dbReference type="SAM" id="Coils"/>
    </source>
</evidence>
<dbReference type="SUPFAM" id="SSF118290">
    <property type="entry name" value="WRKY DNA-binding domain"/>
    <property type="match status" value="1"/>
</dbReference>
<gene>
    <name evidence="9" type="ORF">C2845_PM08G00050</name>
</gene>
<feature type="compositionally biased region" description="Basic and acidic residues" evidence="7">
    <location>
        <begin position="52"/>
        <end position="64"/>
    </location>
</feature>
<keyword evidence="6" id="KW-0175">Coiled coil</keyword>
<dbReference type="GO" id="GO:0043565">
    <property type="term" value="F:sequence-specific DNA binding"/>
    <property type="evidence" value="ECO:0007669"/>
    <property type="project" value="InterPro"/>
</dbReference>
<dbReference type="STRING" id="4540.A0A3L6QWC2"/>
<keyword evidence="3" id="KW-0238">DNA-binding</keyword>
<feature type="domain" description="WRKY" evidence="8">
    <location>
        <begin position="237"/>
        <end position="303"/>
    </location>
</feature>
<evidence type="ECO:0000256" key="3">
    <source>
        <dbReference type="ARBA" id="ARBA00023125"/>
    </source>
</evidence>
<evidence type="ECO:0000256" key="2">
    <source>
        <dbReference type="ARBA" id="ARBA00023015"/>
    </source>
</evidence>
<feature type="compositionally biased region" description="Polar residues" evidence="7">
    <location>
        <begin position="169"/>
        <end position="191"/>
    </location>
</feature>
<evidence type="ECO:0000313" key="9">
    <source>
        <dbReference type="EMBL" id="RLM91539.1"/>
    </source>
</evidence>
<dbReference type="Gene3D" id="2.20.25.80">
    <property type="entry name" value="WRKY domain"/>
    <property type="match status" value="1"/>
</dbReference>
<dbReference type="InterPro" id="IPR003657">
    <property type="entry name" value="WRKY_dom"/>
</dbReference>
<dbReference type="InterPro" id="IPR036576">
    <property type="entry name" value="WRKY_dom_sf"/>
</dbReference>